<proteinExistence type="predicted"/>
<keyword evidence="1" id="KW-0812">Transmembrane</keyword>
<name>A0A0A9D5W9_ARUDO</name>
<keyword evidence="1" id="KW-0472">Membrane</keyword>
<dbReference type="EMBL" id="GBRH01215812">
    <property type="protein sequence ID" value="JAD82083.1"/>
    <property type="molecule type" value="Transcribed_RNA"/>
</dbReference>
<protein>
    <submittedName>
        <fullName evidence="2">Uncharacterized protein</fullName>
    </submittedName>
</protein>
<organism evidence="2">
    <name type="scientific">Arundo donax</name>
    <name type="common">Giant reed</name>
    <name type="synonym">Donax arundinaceus</name>
    <dbReference type="NCBI Taxonomy" id="35708"/>
    <lineage>
        <taxon>Eukaryota</taxon>
        <taxon>Viridiplantae</taxon>
        <taxon>Streptophyta</taxon>
        <taxon>Embryophyta</taxon>
        <taxon>Tracheophyta</taxon>
        <taxon>Spermatophyta</taxon>
        <taxon>Magnoliopsida</taxon>
        <taxon>Liliopsida</taxon>
        <taxon>Poales</taxon>
        <taxon>Poaceae</taxon>
        <taxon>PACMAD clade</taxon>
        <taxon>Arundinoideae</taxon>
        <taxon>Arundineae</taxon>
        <taxon>Arundo</taxon>
    </lineage>
</organism>
<sequence>MNILWYFVPVASFINFQCIYLHYVTELLNPERLPLSFLQLYSLLTIIIIMIYLGFLKNYDMSANILSKL</sequence>
<feature type="transmembrane region" description="Helical" evidence="1">
    <location>
        <begin position="6"/>
        <end position="23"/>
    </location>
</feature>
<evidence type="ECO:0000256" key="1">
    <source>
        <dbReference type="SAM" id="Phobius"/>
    </source>
</evidence>
<accession>A0A0A9D5W9</accession>
<dbReference type="AlphaFoldDB" id="A0A0A9D5W9"/>
<keyword evidence="1" id="KW-1133">Transmembrane helix</keyword>
<feature type="transmembrane region" description="Helical" evidence="1">
    <location>
        <begin position="35"/>
        <end position="55"/>
    </location>
</feature>
<reference evidence="2" key="1">
    <citation type="submission" date="2014-09" db="EMBL/GenBank/DDBJ databases">
        <authorList>
            <person name="Magalhaes I.L.F."/>
            <person name="Oliveira U."/>
            <person name="Santos F.R."/>
            <person name="Vidigal T.H.D.A."/>
            <person name="Brescovit A.D."/>
            <person name="Santos A.J."/>
        </authorList>
    </citation>
    <scope>NUCLEOTIDE SEQUENCE</scope>
    <source>
        <tissue evidence="2">Shoot tissue taken approximately 20 cm above the soil surface</tissue>
    </source>
</reference>
<reference evidence="2" key="2">
    <citation type="journal article" date="2015" name="Data Brief">
        <title>Shoot transcriptome of the giant reed, Arundo donax.</title>
        <authorList>
            <person name="Barrero R.A."/>
            <person name="Guerrero F.D."/>
            <person name="Moolhuijzen P."/>
            <person name="Goolsby J.A."/>
            <person name="Tidwell J."/>
            <person name="Bellgard S.E."/>
            <person name="Bellgard M.I."/>
        </authorList>
    </citation>
    <scope>NUCLEOTIDE SEQUENCE</scope>
    <source>
        <tissue evidence="2">Shoot tissue taken approximately 20 cm above the soil surface</tissue>
    </source>
</reference>
<evidence type="ECO:0000313" key="2">
    <source>
        <dbReference type="EMBL" id="JAD82083.1"/>
    </source>
</evidence>